<evidence type="ECO:0000313" key="2">
    <source>
        <dbReference type="EMBL" id="GAA3144122.1"/>
    </source>
</evidence>
<proteinExistence type="predicted"/>
<name>A0ABP6NET6_9ACTN</name>
<gene>
    <name evidence="2" type="ORF">GCM10010449_74430</name>
</gene>
<keyword evidence="1" id="KW-0732">Signal</keyword>
<sequence>MLFYKITGFVSKEKLVLKRIASALAVATVAGFLAAGTAVASDGPTGTFDEGRYAGKSFTNMGGPYGITTAGHVDGGHRDGTALNGVFDGYHG</sequence>
<dbReference type="Proteomes" id="UP001501637">
    <property type="component" value="Unassembled WGS sequence"/>
</dbReference>
<comment type="caution">
    <text evidence="2">The sequence shown here is derived from an EMBL/GenBank/DDBJ whole genome shotgun (WGS) entry which is preliminary data.</text>
</comment>
<feature type="signal peptide" evidence="1">
    <location>
        <begin position="1"/>
        <end position="40"/>
    </location>
</feature>
<evidence type="ECO:0000256" key="1">
    <source>
        <dbReference type="SAM" id="SignalP"/>
    </source>
</evidence>
<accession>A0ABP6NET6</accession>
<feature type="chain" id="PRO_5046182206" evidence="1">
    <location>
        <begin position="41"/>
        <end position="92"/>
    </location>
</feature>
<organism evidence="2 3">
    <name type="scientific">Streptomyces rectiviolaceus</name>
    <dbReference type="NCBI Taxonomy" id="332591"/>
    <lineage>
        <taxon>Bacteria</taxon>
        <taxon>Bacillati</taxon>
        <taxon>Actinomycetota</taxon>
        <taxon>Actinomycetes</taxon>
        <taxon>Kitasatosporales</taxon>
        <taxon>Streptomycetaceae</taxon>
        <taxon>Streptomyces</taxon>
    </lineage>
</organism>
<dbReference type="EMBL" id="BAAAUG010000181">
    <property type="protein sequence ID" value="GAA3144122.1"/>
    <property type="molecule type" value="Genomic_DNA"/>
</dbReference>
<protein>
    <submittedName>
        <fullName evidence="2">Uncharacterized protein</fullName>
    </submittedName>
</protein>
<keyword evidence="3" id="KW-1185">Reference proteome</keyword>
<reference evidence="3" key="1">
    <citation type="journal article" date="2019" name="Int. J. Syst. Evol. Microbiol.">
        <title>The Global Catalogue of Microorganisms (GCM) 10K type strain sequencing project: providing services to taxonomists for standard genome sequencing and annotation.</title>
        <authorList>
            <consortium name="The Broad Institute Genomics Platform"/>
            <consortium name="The Broad Institute Genome Sequencing Center for Infectious Disease"/>
            <person name="Wu L."/>
            <person name="Ma J."/>
        </authorList>
    </citation>
    <scope>NUCLEOTIDE SEQUENCE [LARGE SCALE GENOMIC DNA]</scope>
    <source>
        <strain evidence="3">JCM 9092</strain>
    </source>
</reference>
<evidence type="ECO:0000313" key="3">
    <source>
        <dbReference type="Proteomes" id="UP001501637"/>
    </source>
</evidence>